<gene>
    <name evidence="2" type="ORF">Hsar01_03795</name>
</gene>
<sequence length="94" mass="10041">MNRGEIWLADLGYVGKVRPVLILSVPPGDEDRALVTYVIRTTSVCGTAYEVAHKARGMKPERSTPRDSAAPTGATSSAGSERSMPPRSRPSRSG</sequence>
<protein>
    <recommendedName>
        <fullName evidence="4">Type II toxin-antitoxin system PemK/MazF family toxin</fullName>
    </recommendedName>
</protein>
<proteinExistence type="predicted"/>
<feature type="compositionally biased region" description="Low complexity" evidence="1">
    <location>
        <begin position="68"/>
        <end position="94"/>
    </location>
</feature>
<evidence type="ECO:0008006" key="4">
    <source>
        <dbReference type="Google" id="ProtNLM"/>
    </source>
</evidence>
<keyword evidence="3" id="KW-1185">Reference proteome</keyword>
<feature type="region of interest" description="Disordered" evidence="1">
    <location>
        <begin position="53"/>
        <end position="94"/>
    </location>
</feature>
<reference evidence="2 3" key="1">
    <citation type="submission" date="2024-02" db="EMBL/GenBank/DDBJ databases">
        <title>Haloferula sargassicola NBRC 104335.</title>
        <authorList>
            <person name="Ichikawa N."/>
            <person name="Katano-Makiyama Y."/>
            <person name="Hidaka K."/>
        </authorList>
    </citation>
    <scope>NUCLEOTIDE SEQUENCE [LARGE SCALE GENOMIC DNA]</scope>
    <source>
        <strain evidence="2 3">NBRC 104335</strain>
    </source>
</reference>
<evidence type="ECO:0000313" key="2">
    <source>
        <dbReference type="EMBL" id="GAA5484551.1"/>
    </source>
</evidence>
<dbReference type="EMBL" id="BAABRI010000028">
    <property type="protein sequence ID" value="GAA5484551.1"/>
    <property type="molecule type" value="Genomic_DNA"/>
</dbReference>
<dbReference type="SUPFAM" id="SSF50118">
    <property type="entry name" value="Cell growth inhibitor/plasmid maintenance toxic component"/>
    <property type="match status" value="1"/>
</dbReference>
<comment type="caution">
    <text evidence="2">The sequence shown here is derived from an EMBL/GenBank/DDBJ whole genome shotgun (WGS) entry which is preliminary data.</text>
</comment>
<name>A0ABP9UV06_9BACT</name>
<accession>A0ABP9UV06</accession>
<evidence type="ECO:0000313" key="3">
    <source>
        <dbReference type="Proteomes" id="UP001476282"/>
    </source>
</evidence>
<dbReference type="Proteomes" id="UP001476282">
    <property type="component" value="Unassembled WGS sequence"/>
</dbReference>
<organism evidence="2 3">
    <name type="scientific">Haloferula sargassicola</name>
    <dbReference type="NCBI Taxonomy" id="490096"/>
    <lineage>
        <taxon>Bacteria</taxon>
        <taxon>Pseudomonadati</taxon>
        <taxon>Verrucomicrobiota</taxon>
        <taxon>Verrucomicrobiia</taxon>
        <taxon>Verrucomicrobiales</taxon>
        <taxon>Verrucomicrobiaceae</taxon>
        <taxon>Haloferula</taxon>
    </lineage>
</organism>
<evidence type="ECO:0000256" key="1">
    <source>
        <dbReference type="SAM" id="MobiDB-lite"/>
    </source>
</evidence>